<keyword evidence="2" id="KW-1185">Reference proteome</keyword>
<reference evidence="1" key="1">
    <citation type="submission" date="2019-09" db="EMBL/GenBank/DDBJ databases">
        <title>Draft genome information of white flower Hibiscus syriacus.</title>
        <authorList>
            <person name="Kim Y.-M."/>
        </authorList>
    </citation>
    <scope>NUCLEOTIDE SEQUENCE [LARGE SCALE GENOMIC DNA]</scope>
    <source>
        <strain evidence="1">YM2019G1</strain>
    </source>
</reference>
<dbReference type="AlphaFoldDB" id="A0A6A3C2P5"/>
<accession>A0A6A3C2P5</accession>
<comment type="caution">
    <text evidence="1">The sequence shown here is derived from an EMBL/GenBank/DDBJ whole genome shotgun (WGS) entry which is preliminary data.</text>
</comment>
<sequence length="172" mass="19498">MLQPLSDVRPDDVTGDIIFYGFSNRSRIGVDLIEEELIKLVLQLGMHGVFPNTNWLTHLISKSCRRVKFNQACNLLNELPRLQAPLETPPFNARLTGLGRCRDVNGKNLNAKRQSNTPLMLPFTITRSMVYAVRRMDDADSVLLKFKLGGFCPDIVCYDALLNEDSNRMKTI</sequence>
<protein>
    <submittedName>
        <fullName evidence="1">Uncharacterized protein</fullName>
    </submittedName>
</protein>
<dbReference type="EMBL" id="VEPZ02000623">
    <property type="protein sequence ID" value="KAE8721462.1"/>
    <property type="molecule type" value="Genomic_DNA"/>
</dbReference>
<dbReference type="Proteomes" id="UP000436088">
    <property type="component" value="Unassembled WGS sequence"/>
</dbReference>
<evidence type="ECO:0000313" key="2">
    <source>
        <dbReference type="Proteomes" id="UP000436088"/>
    </source>
</evidence>
<gene>
    <name evidence="1" type="ORF">F3Y22_tig00015910pilonHSYRG00016</name>
</gene>
<evidence type="ECO:0000313" key="1">
    <source>
        <dbReference type="EMBL" id="KAE8721462.1"/>
    </source>
</evidence>
<proteinExistence type="predicted"/>
<name>A0A6A3C2P5_HIBSY</name>
<organism evidence="1 2">
    <name type="scientific">Hibiscus syriacus</name>
    <name type="common">Rose of Sharon</name>
    <dbReference type="NCBI Taxonomy" id="106335"/>
    <lineage>
        <taxon>Eukaryota</taxon>
        <taxon>Viridiplantae</taxon>
        <taxon>Streptophyta</taxon>
        <taxon>Embryophyta</taxon>
        <taxon>Tracheophyta</taxon>
        <taxon>Spermatophyta</taxon>
        <taxon>Magnoliopsida</taxon>
        <taxon>eudicotyledons</taxon>
        <taxon>Gunneridae</taxon>
        <taxon>Pentapetalae</taxon>
        <taxon>rosids</taxon>
        <taxon>malvids</taxon>
        <taxon>Malvales</taxon>
        <taxon>Malvaceae</taxon>
        <taxon>Malvoideae</taxon>
        <taxon>Hibiscus</taxon>
    </lineage>
</organism>